<dbReference type="EMBL" id="CP023521">
    <property type="protein sequence ID" value="ATF82613.1"/>
    <property type="molecule type" value="Genomic_DNA"/>
</dbReference>
<organism evidence="1 2">
    <name type="scientific">Burkholderia cepacia</name>
    <name type="common">Pseudomonas cepacia</name>
    <dbReference type="NCBI Taxonomy" id="292"/>
    <lineage>
        <taxon>Bacteria</taxon>
        <taxon>Pseudomonadati</taxon>
        <taxon>Pseudomonadota</taxon>
        <taxon>Betaproteobacteria</taxon>
        <taxon>Burkholderiales</taxon>
        <taxon>Burkholderiaceae</taxon>
        <taxon>Burkholderia</taxon>
        <taxon>Burkholderia cepacia complex</taxon>
    </lineage>
</organism>
<accession>A0ABM6P625</accession>
<proteinExistence type="predicted"/>
<evidence type="ECO:0000313" key="2">
    <source>
        <dbReference type="Proteomes" id="UP000218103"/>
    </source>
</evidence>
<gene>
    <name evidence="1" type="ORF">CO711_35930</name>
</gene>
<dbReference type="Proteomes" id="UP000218103">
    <property type="component" value="Chromosome 2"/>
</dbReference>
<keyword evidence="2" id="KW-1185">Reference proteome</keyword>
<name>A0ABM6P625_BURCE</name>
<evidence type="ECO:0000313" key="1">
    <source>
        <dbReference type="EMBL" id="ATF82613.1"/>
    </source>
</evidence>
<protein>
    <submittedName>
        <fullName evidence="1">Uncharacterized protein</fullName>
    </submittedName>
</protein>
<reference evidence="2" key="1">
    <citation type="submission" date="2017-09" db="EMBL/GenBank/DDBJ databases">
        <title>FDA dAtabase for Regulatory Grade micrObial Sequences (FDA-ARGOS): Supporting development and validation of Infectious Disease Dx tests.</title>
        <authorList>
            <person name="Minogue T."/>
            <person name="Wolcott M."/>
            <person name="Wasieloski L."/>
            <person name="Aguilar W."/>
            <person name="Moore D."/>
            <person name="Tallon L.J."/>
            <person name="Sadzewicz L."/>
            <person name="Ott S."/>
            <person name="Zhao X."/>
            <person name="Nagaraj S."/>
            <person name="Vavikolanu K."/>
            <person name="Aluvathingal J."/>
            <person name="Nadendla S."/>
            <person name="Sichtig H."/>
        </authorList>
    </citation>
    <scope>NUCLEOTIDE SEQUENCE [LARGE SCALE GENOMIC DNA]</scope>
    <source>
        <strain evidence="2">FDAARGOS_388</strain>
    </source>
</reference>
<sequence length="175" mass="18828">MRVGHACGGGTSLPGWLEGARAFVRSARLRDGFVRFIGRSGPCLRGRRPGRGARVHAATRGRRHGSTPYASIADDSEVVRNRPIKCCDGFHSISHYLPAPAIRGEGAWRHGLAIREILTGGAVQTQVGGTGGAGMQLRSRRSRTRVAIHPVTQIGVRRSVHGCEPLRTDHEPSSD</sequence>